<evidence type="ECO:0000313" key="4">
    <source>
        <dbReference type="EMBL" id="CAJ0935321.1"/>
    </source>
</evidence>
<dbReference type="InterPro" id="IPR036322">
    <property type="entry name" value="WD40_repeat_dom_sf"/>
</dbReference>
<keyword evidence="2" id="KW-0677">Repeat</keyword>
<dbReference type="Gene3D" id="2.130.10.10">
    <property type="entry name" value="YVTN repeat-like/Quinoprotein amine dehydrogenase"/>
    <property type="match status" value="2"/>
</dbReference>
<dbReference type="PANTHER" id="PTHR44489:SF11">
    <property type="entry name" value="WD REPEAT DOMAIN 86"/>
    <property type="match status" value="1"/>
</dbReference>
<dbReference type="SMART" id="SM00320">
    <property type="entry name" value="WD40"/>
    <property type="match status" value="3"/>
</dbReference>
<dbReference type="InterPro" id="IPR020472">
    <property type="entry name" value="WD40_PAC1"/>
</dbReference>
<keyword evidence="1 3" id="KW-0853">WD repeat</keyword>
<evidence type="ECO:0000256" key="3">
    <source>
        <dbReference type="PROSITE-ProRule" id="PRU00221"/>
    </source>
</evidence>
<dbReference type="SUPFAM" id="SSF50978">
    <property type="entry name" value="WD40 repeat-like"/>
    <property type="match status" value="1"/>
</dbReference>
<reference evidence="4" key="1">
    <citation type="submission" date="2023-07" db="EMBL/GenBank/DDBJ databases">
        <authorList>
            <person name="Stuckert A."/>
        </authorList>
    </citation>
    <scope>NUCLEOTIDE SEQUENCE</scope>
</reference>
<dbReference type="EMBL" id="CAUEEQ010011216">
    <property type="protein sequence ID" value="CAJ0935321.1"/>
    <property type="molecule type" value="Genomic_DNA"/>
</dbReference>
<keyword evidence="5" id="KW-1185">Reference proteome</keyword>
<proteinExistence type="predicted"/>
<dbReference type="Pfam" id="PF00400">
    <property type="entry name" value="WD40"/>
    <property type="match status" value="4"/>
</dbReference>
<feature type="non-terminal residue" evidence="4">
    <location>
        <position position="253"/>
    </location>
</feature>
<dbReference type="InterPro" id="IPR015943">
    <property type="entry name" value="WD40/YVTN_repeat-like_dom_sf"/>
</dbReference>
<dbReference type="PANTHER" id="PTHR44489">
    <property type="match status" value="1"/>
</dbReference>
<feature type="repeat" description="WD" evidence="3">
    <location>
        <begin position="119"/>
        <end position="143"/>
    </location>
</feature>
<name>A0ABN9LAR2_9NEOB</name>
<sequence length="253" mass="28425">MATGHSSYITFCHLENEAAFTCSADHTVRKWEVSTGQCHTVYSGHTSIVNRWSTEYSPKSLGVIKIFSGKTEMSLYVLIAQQWLSSWNSTMPAIFAQFLMVESLTLAEANKGMILVVRNLLFSGSYDRTARCWDTDTGRPLQEFQGHRNCILVLTHFSSSDILEESDIEGKEVKEFLVTGSTDCTVKIWEAFSGCCYQTLRGHLGAILCIVLDTPNSELFSGSTDYTIRRWNMVTGDQLKVFRDHQGSVICLE</sequence>
<organism evidence="4 5">
    <name type="scientific">Ranitomeya imitator</name>
    <name type="common">mimic poison frog</name>
    <dbReference type="NCBI Taxonomy" id="111125"/>
    <lineage>
        <taxon>Eukaryota</taxon>
        <taxon>Metazoa</taxon>
        <taxon>Chordata</taxon>
        <taxon>Craniata</taxon>
        <taxon>Vertebrata</taxon>
        <taxon>Euteleostomi</taxon>
        <taxon>Amphibia</taxon>
        <taxon>Batrachia</taxon>
        <taxon>Anura</taxon>
        <taxon>Neobatrachia</taxon>
        <taxon>Hyloidea</taxon>
        <taxon>Dendrobatidae</taxon>
        <taxon>Dendrobatinae</taxon>
        <taxon>Ranitomeya</taxon>
    </lineage>
</organism>
<comment type="caution">
    <text evidence="4">The sequence shown here is derived from an EMBL/GenBank/DDBJ whole genome shotgun (WGS) entry which is preliminary data.</text>
</comment>
<dbReference type="InterPro" id="IPR044715">
    <property type="entry name" value="WDR86-like"/>
</dbReference>
<dbReference type="PRINTS" id="PR00320">
    <property type="entry name" value="GPROTEINBRPT"/>
</dbReference>
<dbReference type="InterPro" id="IPR001680">
    <property type="entry name" value="WD40_rpt"/>
</dbReference>
<evidence type="ECO:0000256" key="1">
    <source>
        <dbReference type="ARBA" id="ARBA00022574"/>
    </source>
</evidence>
<gene>
    <name evidence="4" type="ORF">RIMI_LOCUS6295090</name>
</gene>
<evidence type="ECO:0000256" key="2">
    <source>
        <dbReference type="ARBA" id="ARBA00022737"/>
    </source>
</evidence>
<dbReference type="PROSITE" id="PS50294">
    <property type="entry name" value="WD_REPEATS_REGION"/>
    <property type="match status" value="1"/>
</dbReference>
<evidence type="ECO:0000313" key="5">
    <source>
        <dbReference type="Proteomes" id="UP001176940"/>
    </source>
</evidence>
<dbReference type="Proteomes" id="UP001176940">
    <property type="component" value="Unassembled WGS sequence"/>
</dbReference>
<accession>A0ABN9LAR2</accession>
<protein>
    <submittedName>
        <fullName evidence="4">Uncharacterized protein</fullName>
    </submittedName>
</protein>
<dbReference type="PROSITE" id="PS50082">
    <property type="entry name" value="WD_REPEATS_2"/>
    <property type="match status" value="2"/>
</dbReference>
<feature type="repeat" description="WD" evidence="3">
    <location>
        <begin position="200"/>
        <end position="241"/>
    </location>
</feature>